<evidence type="ECO:0000256" key="5">
    <source>
        <dbReference type="ARBA" id="ARBA00038514"/>
    </source>
</evidence>
<feature type="domain" description="Major facilitator superfamily (MFS) profile" evidence="7">
    <location>
        <begin position="17"/>
        <end position="427"/>
    </location>
</feature>
<evidence type="ECO:0000313" key="9">
    <source>
        <dbReference type="Proteomes" id="UP000036277"/>
    </source>
</evidence>
<dbReference type="PROSITE" id="PS50850">
    <property type="entry name" value="MFS"/>
    <property type="match status" value="1"/>
</dbReference>
<feature type="transmembrane region" description="Helical" evidence="6">
    <location>
        <begin position="368"/>
        <end position="392"/>
    </location>
</feature>
<dbReference type="PANTHER" id="PTHR11662">
    <property type="entry name" value="SOLUTE CARRIER FAMILY 17"/>
    <property type="match status" value="1"/>
</dbReference>
<dbReference type="GO" id="GO:0022857">
    <property type="term" value="F:transmembrane transporter activity"/>
    <property type="evidence" value="ECO:0007669"/>
    <property type="project" value="InterPro"/>
</dbReference>
<dbReference type="InterPro" id="IPR000849">
    <property type="entry name" value="Sugar_P_transporter"/>
</dbReference>
<feature type="transmembrane region" description="Helical" evidence="6">
    <location>
        <begin position="15"/>
        <end position="35"/>
    </location>
</feature>
<feature type="transmembrane region" description="Helical" evidence="6">
    <location>
        <begin position="104"/>
        <end position="122"/>
    </location>
</feature>
<dbReference type="RefSeq" id="WP_047962766.1">
    <property type="nucleotide sequence ID" value="NZ_CAWMBG010000042.1"/>
</dbReference>
<evidence type="ECO:0000256" key="6">
    <source>
        <dbReference type="SAM" id="Phobius"/>
    </source>
</evidence>
<dbReference type="PATRIC" id="fig|880157.4.peg.1584"/>
<dbReference type="AlphaFoldDB" id="A0A0J5FUR2"/>
<dbReference type="GO" id="GO:0016020">
    <property type="term" value="C:membrane"/>
    <property type="evidence" value="ECO:0007669"/>
    <property type="project" value="UniProtKB-SubCell"/>
</dbReference>
<dbReference type="STRING" id="880157.AB204_07530"/>
<feature type="transmembrane region" description="Helical" evidence="6">
    <location>
        <begin position="169"/>
        <end position="188"/>
    </location>
</feature>
<keyword evidence="9" id="KW-1185">Reference proteome</keyword>
<evidence type="ECO:0000256" key="1">
    <source>
        <dbReference type="ARBA" id="ARBA00004141"/>
    </source>
</evidence>
<feature type="transmembrane region" description="Helical" evidence="6">
    <location>
        <begin position="142"/>
        <end position="163"/>
    </location>
</feature>
<dbReference type="Pfam" id="PF07690">
    <property type="entry name" value="MFS_1"/>
    <property type="match status" value="1"/>
</dbReference>
<gene>
    <name evidence="8" type="ORF">AB204_07530</name>
</gene>
<feature type="transmembrane region" description="Helical" evidence="6">
    <location>
        <begin position="339"/>
        <end position="361"/>
    </location>
</feature>
<evidence type="ECO:0000313" key="8">
    <source>
        <dbReference type="EMBL" id="KMJ45677.1"/>
    </source>
</evidence>
<comment type="caution">
    <text evidence="8">The sequence shown here is derived from an EMBL/GenBank/DDBJ whole genome shotgun (WGS) entry which is preliminary data.</text>
</comment>
<reference evidence="8 9" key="1">
    <citation type="submission" date="2015-06" db="EMBL/GenBank/DDBJ databases">
        <title>Draft Whole-Genome Sequence of the Entomopathogenic Bacterium Xenorhabdus khoisanae.</title>
        <authorList>
            <person name="Naidoo S."/>
            <person name="Featherston J."/>
            <person name="Gray V.M."/>
        </authorList>
    </citation>
    <scope>NUCLEOTIDE SEQUENCE [LARGE SCALE GENOMIC DNA]</scope>
    <source>
        <strain evidence="8 9">MCB</strain>
    </source>
</reference>
<comment type="similarity">
    <text evidence="5">Belongs to the major facilitator superfamily. Phthalate permease family.</text>
</comment>
<dbReference type="PIRSF" id="PIRSF002808">
    <property type="entry name" value="Hexose_phosphate_transp"/>
    <property type="match status" value="1"/>
</dbReference>
<dbReference type="Gene3D" id="1.20.1250.20">
    <property type="entry name" value="MFS general substrate transporter like domains"/>
    <property type="match status" value="2"/>
</dbReference>
<dbReference type="OrthoDB" id="9771451at2"/>
<comment type="subcellular location">
    <subcellularLocation>
        <location evidence="1">Membrane</location>
        <topology evidence="1">Multi-pass membrane protein</topology>
    </subcellularLocation>
</comment>
<feature type="transmembrane region" description="Helical" evidence="6">
    <location>
        <begin position="82"/>
        <end position="98"/>
    </location>
</feature>
<organism evidence="8 9">
    <name type="scientific">Xenorhabdus khoisanae</name>
    <dbReference type="NCBI Taxonomy" id="880157"/>
    <lineage>
        <taxon>Bacteria</taxon>
        <taxon>Pseudomonadati</taxon>
        <taxon>Pseudomonadota</taxon>
        <taxon>Gammaproteobacteria</taxon>
        <taxon>Enterobacterales</taxon>
        <taxon>Morganellaceae</taxon>
        <taxon>Xenorhabdus</taxon>
    </lineage>
</organism>
<dbReference type="InterPro" id="IPR011701">
    <property type="entry name" value="MFS"/>
</dbReference>
<dbReference type="NCBIfam" id="TIGR00893">
    <property type="entry name" value="2A0114"/>
    <property type="match status" value="1"/>
</dbReference>
<dbReference type="EMBL" id="LFCV01000042">
    <property type="protein sequence ID" value="KMJ45677.1"/>
    <property type="molecule type" value="Genomic_DNA"/>
</dbReference>
<dbReference type="InterPro" id="IPR050382">
    <property type="entry name" value="MFS_Na/Anion_cotransporter"/>
</dbReference>
<evidence type="ECO:0000256" key="3">
    <source>
        <dbReference type="ARBA" id="ARBA00022989"/>
    </source>
</evidence>
<dbReference type="Proteomes" id="UP000036277">
    <property type="component" value="Unassembled WGS sequence"/>
</dbReference>
<evidence type="ECO:0000256" key="4">
    <source>
        <dbReference type="ARBA" id="ARBA00023136"/>
    </source>
</evidence>
<evidence type="ECO:0000259" key="7">
    <source>
        <dbReference type="PROSITE" id="PS50850"/>
    </source>
</evidence>
<feature type="transmembrane region" description="Helical" evidence="6">
    <location>
        <begin position="55"/>
        <end position="75"/>
    </location>
</feature>
<evidence type="ECO:0000256" key="2">
    <source>
        <dbReference type="ARBA" id="ARBA00022692"/>
    </source>
</evidence>
<keyword evidence="4 6" id="KW-0472">Membrane</keyword>
<name>A0A0J5FUR2_9GAMM</name>
<feature type="transmembrane region" description="Helical" evidence="6">
    <location>
        <begin position="404"/>
        <end position="424"/>
    </location>
</feature>
<feature type="transmembrane region" description="Helical" evidence="6">
    <location>
        <begin position="242"/>
        <end position="260"/>
    </location>
</feature>
<keyword evidence="3 6" id="KW-1133">Transmembrane helix</keyword>
<feature type="transmembrane region" description="Helical" evidence="6">
    <location>
        <begin position="280"/>
        <end position="300"/>
    </location>
</feature>
<sequence length="430" mass="47491">MDISIKTAKPTRRRYLTLLMIFVTVVICYVDRANLAVASTHIQEEFGISKTQMGYIFSAFAWSYTLCQILGGWFLDRIGSRITYFIAILGWSVATLLQGFATGLLSLIGLRVLTGIFEAPAFPTNNRIVTSWFPEHERAFAVGFYTSGQFIGLAFLTPILIWIQEILSWHWVFFITGCIGAIWSFVWIKVYQPPRKSKGTNKLELDYIRNGGGLVDGDAPAEKKDRVPLTKKDWKLIFHRKLVGVYLGQFAVASTLWFFLTWFPNYLIQEKGITALKAGFMTTVPFLAAFAGVLLSGWVADKLVEKGYSLGVARKTPIICGLLISTCIMGANYTNEPMLIMTLMALAFFGNGFASITWSLVSSLAPMHLIGLTGGVFNFVGGLGGITVPLVVGYLAQNYGFAPALVYISVVALISAFSYIFLVGDVKRVG</sequence>
<proteinExistence type="inferred from homology"/>
<dbReference type="PANTHER" id="PTHR11662:SF333">
    <property type="entry name" value="D-GALACTONATE TRANSPORTER"/>
    <property type="match status" value="1"/>
</dbReference>
<dbReference type="InterPro" id="IPR020846">
    <property type="entry name" value="MFS_dom"/>
</dbReference>
<keyword evidence="2 6" id="KW-0812">Transmembrane</keyword>
<dbReference type="SUPFAM" id="SSF103473">
    <property type="entry name" value="MFS general substrate transporter"/>
    <property type="match status" value="1"/>
</dbReference>
<dbReference type="CDD" id="cd17319">
    <property type="entry name" value="MFS_ExuT_GudP_like"/>
    <property type="match status" value="1"/>
</dbReference>
<feature type="transmembrane region" description="Helical" evidence="6">
    <location>
        <begin position="312"/>
        <end position="333"/>
    </location>
</feature>
<accession>A0A0J5FUR2</accession>
<protein>
    <submittedName>
        <fullName evidence="8">Glucarate transporter</fullName>
    </submittedName>
</protein>
<dbReference type="InterPro" id="IPR036259">
    <property type="entry name" value="MFS_trans_sf"/>
</dbReference>